<organism evidence="1 2">
    <name type="scientific">Modicella reniformis</name>
    <dbReference type="NCBI Taxonomy" id="1440133"/>
    <lineage>
        <taxon>Eukaryota</taxon>
        <taxon>Fungi</taxon>
        <taxon>Fungi incertae sedis</taxon>
        <taxon>Mucoromycota</taxon>
        <taxon>Mortierellomycotina</taxon>
        <taxon>Mortierellomycetes</taxon>
        <taxon>Mortierellales</taxon>
        <taxon>Mortierellaceae</taxon>
        <taxon>Modicella</taxon>
    </lineage>
</organism>
<dbReference type="OrthoDB" id="2435513at2759"/>
<evidence type="ECO:0000313" key="2">
    <source>
        <dbReference type="Proteomes" id="UP000749646"/>
    </source>
</evidence>
<accession>A0A9P6INT3</accession>
<dbReference type="AlphaFoldDB" id="A0A9P6INT3"/>
<reference evidence="1" key="1">
    <citation type="journal article" date="2020" name="Fungal Divers.">
        <title>Resolving the Mortierellaceae phylogeny through synthesis of multi-gene phylogenetics and phylogenomics.</title>
        <authorList>
            <person name="Vandepol N."/>
            <person name="Liber J."/>
            <person name="Desiro A."/>
            <person name="Na H."/>
            <person name="Kennedy M."/>
            <person name="Barry K."/>
            <person name="Grigoriev I.V."/>
            <person name="Miller A.N."/>
            <person name="O'Donnell K."/>
            <person name="Stajich J.E."/>
            <person name="Bonito G."/>
        </authorList>
    </citation>
    <scope>NUCLEOTIDE SEQUENCE</scope>
    <source>
        <strain evidence="1">MES-2147</strain>
    </source>
</reference>
<protein>
    <submittedName>
        <fullName evidence="1">Uncharacterized protein</fullName>
    </submittedName>
</protein>
<dbReference type="EMBL" id="JAAAHW010009439">
    <property type="protein sequence ID" value="KAF9940944.1"/>
    <property type="molecule type" value="Genomic_DNA"/>
</dbReference>
<gene>
    <name evidence="1" type="ORF">BGZ65_005676</name>
</gene>
<keyword evidence="2" id="KW-1185">Reference proteome</keyword>
<dbReference type="Proteomes" id="UP000749646">
    <property type="component" value="Unassembled WGS sequence"/>
</dbReference>
<name>A0A9P6INT3_9FUNG</name>
<comment type="caution">
    <text evidence="1">The sequence shown here is derived from an EMBL/GenBank/DDBJ whole genome shotgun (WGS) entry which is preliminary data.</text>
</comment>
<sequence length="211" mass="24192">MAMFAIIRGDLASKSSRWQKALMKMDYDINPGSPNYGRKVDLQCNVDKFEISNSEFKTSSASIEQIQVQLRKNLRLNQSMVLYIHNEIKMPLEDLEVLALDVRGLTGSIFNMKYRGDVFVSDLASSHVLRLPEHDGRWERFLEGKTLAVLLNYVRRDSAERVGRLTQEWANGDSDYDNDAEELIRLVGNTRSEKFGVVITFKVSLVLRQTK</sequence>
<proteinExistence type="predicted"/>
<evidence type="ECO:0000313" key="1">
    <source>
        <dbReference type="EMBL" id="KAF9940944.1"/>
    </source>
</evidence>